<dbReference type="Proteomes" id="UP001609176">
    <property type="component" value="Unassembled WGS sequence"/>
</dbReference>
<name>A0ABW7JMT0_9NOCA</name>
<proteinExistence type="predicted"/>
<dbReference type="Proteomes" id="UP001609219">
    <property type="component" value="Unassembled WGS sequence"/>
</dbReference>
<evidence type="ECO:0000313" key="4">
    <source>
        <dbReference type="EMBL" id="MFH5230643.1"/>
    </source>
</evidence>
<keyword evidence="3" id="KW-0378">Hydrolase</keyword>
<dbReference type="SUPFAM" id="SSF56601">
    <property type="entry name" value="beta-lactamase/transpeptidase-like"/>
    <property type="match status" value="1"/>
</dbReference>
<comment type="caution">
    <text evidence="3">The sequence shown here is derived from an EMBL/GenBank/DDBJ whole genome shotgun (WGS) entry which is preliminary data.</text>
</comment>
<reference evidence="6 7" key="1">
    <citation type="submission" date="2024-10" db="EMBL/GenBank/DDBJ databases">
        <authorList>
            <person name="Riesco R."/>
        </authorList>
    </citation>
    <scope>NUCLEOTIDE SEQUENCE [LARGE SCALE GENOMIC DNA]</scope>
    <source>
        <strain evidence="5 7">NCIMB 15448</strain>
        <strain evidence="3 6">NCIMB 15449</strain>
        <strain evidence="4 8">NCIMB 15450</strain>
    </source>
</reference>
<gene>
    <name evidence="5" type="ORF">ACHIPV_20175</name>
    <name evidence="3" type="ORF">ACHIPZ_12805</name>
    <name evidence="4" type="ORF">ACHIRB_19030</name>
</gene>
<dbReference type="PANTHER" id="PTHR43319">
    <property type="entry name" value="BETA-LACTAMASE-RELATED"/>
    <property type="match status" value="1"/>
</dbReference>
<sequence length="421" mass="45028">MGKLSMAPKAPKHESGDLPGGVRGSADPRFATAVKAFGQLFARHRGGGALSVYVHGEPVVDVWAGTSDNAGTQPWGENTGAMPYSATKGIASTVIHRLADRSLIDYDAPVAEYWPEFGANGKSKITVRTVLTHRAGLYDMSRIAKNVDEVLDFRLMEERLAAAKPGRLLGTPTYHSLTYGWLLAGIARSITGKGMAELYRTEIAEPLGVDGIYLGRPPAGSLTTAAGFSGRVDMLGHPIGRKLVPLTLGVPGPLGSFMRTVYVPGFESLLTGDRPRILDTEMPAANGTTTARGLAAMYGALASNGETANGRFLSAETVRKLSHVQTRQYDRTLYLPLNWRLGYHSFPVAGATRTFGHVGFAGSGGYADRDSGVSIGFVHNRLPHAVFLPFDQSIITWLAPLVLRGLRGTVDEPRKGLRTAS</sequence>
<dbReference type="Gene3D" id="3.40.710.10">
    <property type="entry name" value="DD-peptidase/beta-lactamase superfamily"/>
    <property type="match status" value="1"/>
</dbReference>
<dbReference type="InterPro" id="IPR001466">
    <property type="entry name" value="Beta-lactam-related"/>
</dbReference>
<evidence type="ECO:0000256" key="1">
    <source>
        <dbReference type="SAM" id="MobiDB-lite"/>
    </source>
</evidence>
<evidence type="ECO:0000313" key="3">
    <source>
        <dbReference type="EMBL" id="MFH5209064.1"/>
    </source>
</evidence>
<organism evidence="3 6">
    <name type="scientific">Antrihabitans spumae</name>
    <dbReference type="NCBI Taxonomy" id="3373370"/>
    <lineage>
        <taxon>Bacteria</taxon>
        <taxon>Bacillati</taxon>
        <taxon>Actinomycetota</taxon>
        <taxon>Actinomycetes</taxon>
        <taxon>Mycobacteriales</taxon>
        <taxon>Nocardiaceae</taxon>
        <taxon>Antrihabitans</taxon>
    </lineage>
</organism>
<evidence type="ECO:0000259" key="2">
    <source>
        <dbReference type="Pfam" id="PF00144"/>
    </source>
</evidence>
<dbReference type="EMBL" id="JBIMSO010000050">
    <property type="protein sequence ID" value="MFH5209064.1"/>
    <property type="molecule type" value="Genomic_DNA"/>
</dbReference>
<dbReference type="Pfam" id="PF00144">
    <property type="entry name" value="Beta-lactamase"/>
    <property type="match status" value="1"/>
</dbReference>
<dbReference type="Proteomes" id="UP001609175">
    <property type="component" value="Unassembled WGS sequence"/>
</dbReference>
<dbReference type="RefSeq" id="WP_395114699.1">
    <property type="nucleotide sequence ID" value="NZ_JBIMSN010000084.1"/>
</dbReference>
<evidence type="ECO:0000313" key="7">
    <source>
        <dbReference type="Proteomes" id="UP001609176"/>
    </source>
</evidence>
<feature type="region of interest" description="Disordered" evidence="1">
    <location>
        <begin position="1"/>
        <end position="24"/>
    </location>
</feature>
<evidence type="ECO:0000313" key="6">
    <source>
        <dbReference type="Proteomes" id="UP001609175"/>
    </source>
</evidence>
<dbReference type="PANTHER" id="PTHR43319:SF3">
    <property type="entry name" value="BETA-LACTAMASE-RELATED DOMAIN-CONTAINING PROTEIN"/>
    <property type="match status" value="1"/>
</dbReference>
<feature type="domain" description="Beta-lactamase-related" evidence="2">
    <location>
        <begin position="39"/>
        <end position="384"/>
    </location>
</feature>
<dbReference type="EMBL" id="JBIMSN010000084">
    <property type="protein sequence ID" value="MFH5230643.1"/>
    <property type="molecule type" value="Genomic_DNA"/>
</dbReference>
<accession>A0ABW7JMT0</accession>
<dbReference type="InterPro" id="IPR052907">
    <property type="entry name" value="Beta-lactamase/esterase"/>
</dbReference>
<dbReference type="InterPro" id="IPR012338">
    <property type="entry name" value="Beta-lactam/transpept-like"/>
</dbReference>
<evidence type="ECO:0000313" key="8">
    <source>
        <dbReference type="Proteomes" id="UP001609219"/>
    </source>
</evidence>
<evidence type="ECO:0000313" key="5">
    <source>
        <dbReference type="EMBL" id="MFH5244175.1"/>
    </source>
</evidence>
<protein>
    <submittedName>
        <fullName evidence="3">Serine hydrolase domain-containing protein</fullName>
    </submittedName>
</protein>
<keyword evidence="8" id="KW-1185">Reference proteome</keyword>
<dbReference type="EMBL" id="JBIMSP010000037">
    <property type="protein sequence ID" value="MFH5244175.1"/>
    <property type="molecule type" value="Genomic_DNA"/>
</dbReference>
<dbReference type="GO" id="GO:0016787">
    <property type="term" value="F:hydrolase activity"/>
    <property type="evidence" value="ECO:0007669"/>
    <property type="project" value="UniProtKB-KW"/>
</dbReference>